<protein>
    <recommendedName>
        <fullName evidence="3">Porin</fullName>
    </recommendedName>
</protein>
<accession>A0A4Z0Q276</accession>
<sequence>MALPRCSTWFLPYFSPTLLSDLLVPFRFAGSLRRFFWGLVLACGLLLPRLSPAQVLDDSTKVLYGAKTTRVLREADILREQYEGRLIDTTLTNQMQARYWFHDSTFQQDLGNVGTASRRLLWEPNLELGARFGRNAFDKYVRNSATIPFYDTRSPFTFFRFIQSGAGEQVFELSYSRSLGKNFNVGLAYERFASNKSLQATSRREGLAEHSNVLLFARYQTQNDRYHALFSINTARHRVAEQGGIRYQPTDSLRPRALFEYELERVNLTQALNVDDRDEVRLTHTYRLLGKGLTAYHIFDWKRQFNKYSDERLVTDPLTRQLQFYPDTLLSSSLTNDRAEYRQLENTVGLMGHTPAVEYRLYGRYRDADLQAKSYFGRARNVLPTYSMHYAQLFVGGTASFRYRKLIAMEVAGELMPVITVNESKGKSEYWVRALARLGPVSGEFLSSSYSPTLTQQRFLGNHYSWNHSGTDDASNPRAYPALNPVQFKNTLVNQLTGRVAQKLGRHYVDASVSTVTISDLVYYSQDSVVTTNGVESTFRKDGIPLQLSATKVLLIGSLRHRFNLGKFFFDNQATATSGGSGEGLRIPGLVANGKVYYQNYLFKKALFGQIGAEVYYQSRFKGYSYSPSTQQFYVQNHFISRNFSVADVFLITDIKTVSVFLKVAYINQGFFDFGNGYFASPYYTGLPRRFQLGIRWQFFD</sequence>
<reference evidence="1 2" key="1">
    <citation type="submission" date="2019-04" db="EMBL/GenBank/DDBJ databases">
        <authorList>
            <person name="Feng G."/>
            <person name="Zhang J."/>
            <person name="Zhu H."/>
        </authorList>
    </citation>
    <scope>NUCLEOTIDE SEQUENCE [LARGE SCALE GENOMIC DNA]</scope>
    <source>
        <strain evidence="1 2">JCM 31653</strain>
    </source>
</reference>
<keyword evidence="2" id="KW-1185">Reference proteome</keyword>
<dbReference type="InterPro" id="IPR025631">
    <property type="entry name" value="Porin_10"/>
</dbReference>
<evidence type="ECO:0008006" key="3">
    <source>
        <dbReference type="Google" id="ProtNLM"/>
    </source>
</evidence>
<evidence type="ECO:0000313" key="2">
    <source>
        <dbReference type="Proteomes" id="UP000297549"/>
    </source>
</evidence>
<dbReference type="EMBL" id="SRLC01000001">
    <property type="protein sequence ID" value="TGE24188.1"/>
    <property type="molecule type" value="Genomic_DNA"/>
</dbReference>
<name>A0A4Z0Q276_9BACT</name>
<dbReference type="Pfam" id="PF14121">
    <property type="entry name" value="Porin_10"/>
    <property type="match status" value="1"/>
</dbReference>
<dbReference type="AlphaFoldDB" id="A0A4Z0Q276"/>
<gene>
    <name evidence="1" type="ORF">E5K00_02955</name>
</gene>
<evidence type="ECO:0000313" key="1">
    <source>
        <dbReference type="EMBL" id="TGE24188.1"/>
    </source>
</evidence>
<dbReference type="OrthoDB" id="1489309at2"/>
<comment type="caution">
    <text evidence="1">The sequence shown here is derived from an EMBL/GenBank/DDBJ whole genome shotgun (WGS) entry which is preliminary data.</text>
</comment>
<organism evidence="1 2">
    <name type="scientific">Hymenobacter aquaticus</name>
    <dbReference type="NCBI Taxonomy" id="1867101"/>
    <lineage>
        <taxon>Bacteria</taxon>
        <taxon>Pseudomonadati</taxon>
        <taxon>Bacteroidota</taxon>
        <taxon>Cytophagia</taxon>
        <taxon>Cytophagales</taxon>
        <taxon>Hymenobacteraceae</taxon>
        <taxon>Hymenobacter</taxon>
    </lineage>
</organism>
<proteinExistence type="predicted"/>
<dbReference type="Proteomes" id="UP000297549">
    <property type="component" value="Unassembled WGS sequence"/>
</dbReference>